<dbReference type="RefSeq" id="WP_220562799.1">
    <property type="nucleotide sequence ID" value="NZ_CP074133.1"/>
</dbReference>
<keyword evidence="1" id="KW-0472">Membrane</keyword>
<proteinExistence type="predicted"/>
<evidence type="ECO:0000256" key="1">
    <source>
        <dbReference type="SAM" id="Phobius"/>
    </source>
</evidence>
<feature type="transmembrane region" description="Helical" evidence="1">
    <location>
        <begin position="151"/>
        <end position="170"/>
    </location>
</feature>
<dbReference type="Proteomes" id="UP000676079">
    <property type="component" value="Chromosome"/>
</dbReference>
<reference evidence="2 3" key="1">
    <citation type="submission" date="2021-05" db="EMBL/GenBank/DDBJ databases">
        <title>Direct Submission.</title>
        <authorList>
            <person name="Li K."/>
            <person name="Gao J."/>
        </authorList>
    </citation>
    <scope>NUCLEOTIDE SEQUENCE [LARGE SCALE GENOMIC DNA]</scope>
    <source>
        <strain evidence="2 3">Mg02</strain>
    </source>
</reference>
<keyword evidence="1" id="KW-1133">Transmembrane helix</keyword>
<evidence type="ECO:0000313" key="2">
    <source>
        <dbReference type="EMBL" id="QUX21575.1"/>
    </source>
</evidence>
<feature type="transmembrane region" description="Helical" evidence="1">
    <location>
        <begin position="127"/>
        <end position="144"/>
    </location>
</feature>
<gene>
    <name evidence="2" type="ORF">KGD84_24710</name>
</gene>
<keyword evidence="3" id="KW-1185">Reference proteome</keyword>
<keyword evidence="1" id="KW-0812">Transmembrane</keyword>
<feature type="transmembrane region" description="Helical" evidence="1">
    <location>
        <begin position="54"/>
        <end position="73"/>
    </location>
</feature>
<evidence type="ECO:0000313" key="3">
    <source>
        <dbReference type="Proteomes" id="UP000676079"/>
    </source>
</evidence>
<organism evidence="2 3">
    <name type="scientific">Nocardiopsis changdeensis</name>
    <dbReference type="NCBI Taxonomy" id="2831969"/>
    <lineage>
        <taxon>Bacteria</taxon>
        <taxon>Bacillati</taxon>
        <taxon>Actinomycetota</taxon>
        <taxon>Actinomycetes</taxon>
        <taxon>Streptosporangiales</taxon>
        <taxon>Nocardiopsidaceae</taxon>
        <taxon>Nocardiopsis</taxon>
    </lineage>
</organism>
<accession>A0ABX8BH80</accession>
<name>A0ABX8BH80_9ACTN</name>
<feature type="transmembrane region" description="Helical" evidence="1">
    <location>
        <begin position="21"/>
        <end position="48"/>
    </location>
</feature>
<feature type="transmembrane region" description="Helical" evidence="1">
    <location>
        <begin position="190"/>
        <end position="210"/>
    </location>
</feature>
<evidence type="ECO:0008006" key="4">
    <source>
        <dbReference type="Google" id="ProtNLM"/>
    </source>
</evidence>
<sequence>MSGEPPAERRRPPAAGALRTAAGVLGFCGRVVLAAAAATLALACVHWLDGGPMPGARLAAPLVPVLLVVLACLGLSAAKVLLAAGATLLICVGLMITLTVAELYPLLPVIGRIDTAWLAQWALGDRLILYGLPVLLTALLFVAVETNLSGLIPVAGAPVALVATGAAVFGSGAEPAPALWDEIARGGGMYTGYALWSAALVAVTRIAILVERRRG</sequence>
<protein>
    <recommendedName>
        <fullName evidence="4">Integral membrane protein</fullName>
    </recommendedName>
</protein>
<dbReference type="EMBL" id="CP074133">
    <property type="protein sequence ID" value="QUX21575.1"/>
    <property type="molecule type" value="Genomic_DNA"/>
</dbReference>
<feature type="transmembrane region" description="Helical" evidence="1">
    <location>
        <begin position="80"/>
        <end position="107"/>
    </location>
</feature>